<protein>
    <submittedName>
        <fullName evidence="1">Uncharacterized protein</fullName>
    </submittedName>
</protein>
<evidence type="ECO:0000313" key="1">
    <source>
        <dbReference type="EMBL" id="MBC8175979.1"/>
    </source>
</evidence>
<accession>A0A8J6MZ47</accession>
<dbReference type="EMBL" id="JACNJD010000065">
    <property type="protein sequence ID" value="MBC8175979.1"/>
    <property type="molecule type" value="Genomic_DNA"/>
</dbReference>
<gene>
    <name evidence="1" type="ORF">H8E19_01130</name>
</gene>
<evidence type="ECO:0000313" key="2">
    <source>
        <dbReference type="Proteomes" id="UP000650524"/>
    </source>
</evidence>
<dbReference type="AlphaFoldDB" id="A0A8J6MZ47"/>
<sequence length="86" mass="9536">MCGQYVRRYNLLRRYMPVMVSAFLSLPVLVFSPCGKTSASLIIKQQIALTLDKTMNAYNIPGAVVGIIVPGEEELVIRKGLADMVY</sequence>
<reference evidence="1 2" key="1">
    <citation type="submission" date="2020-08" db="EMBL/GenBank/DDBJ databases">
        <title>Bridging the membrane lipid divide: bacteria of the FCB group superphylum have the potential to synthesize archaeal ether lipids.</title>
        <authorList>
            <person name="Villanueva L."/>
            <person name="Von Meijenfeldt F.A.B."/>
            <person name="Westbye A.B."/>
            <person name="Yadav S."/>
            <person name="Hopmans E.C."/>
            <person name="Dutilh B.E."/>
            <person name="Sinninghe Damste J.S."/>
        </authorList>
    </citation>
    <scope>NUCLEOTIDE SEQUENCE [LARGE SCALE GENOMIC DNA]</scope>
    <source>
        <strain evidence="1">NIOZ-UU27</strain>
    </source>
</reference>
<name>A0A8J6MZ47_9DELT</name>
<organism evidence="1 2">
    <name type="scientific">Candidatus Desulfacyla euxinica</name>
    <dbReference type="NCBI Taxonomy" id="2841693"/>
    <lineage>
        <taxon>Bacteria</taxon>
        <taxon>Deltaproteobacteria</taxon>
        <taxon>Candidatus Desulfacyla</taxon>
    </lineage>
</organism>
<proteinExistence type="predicted"/>
<comment type="caution">
    <text evidence="1">The sequence shown here is derived from an EMBL/GenBank/DDBJ whole genome shotgun (WGS) entry which is preliminary data.</text>
</comment>
<dbReference type="Proteomes" id="UP000650524">
    <property type="component" value="Unassembled WGS sequence"/>
</dbReference>